<reference evidence="2" key="1">
    <citation type="submission" date="2017-11" db="EMBL/GenBank/DDBJ databases">
        <authorList>
            <person name="Kuznetsova I."/>
            <person name="Sazanova A."/>
            <person name="Chirak E."/>
            <person name="Safronova V."/>
            <person name="Willems A."/>
        </authorList>
    </citation>
    <scope>NUCLEOTIDE SEQUENCE [LARGE SCALE GENOMIC DNA]</scope>
    <source>
        <strain evidence="2">CCBAU 03422</strain>
    </source>
</reference>
<dbReference type="EMBL" id="PGGM01000011">
    <property type="protein sequence ID" value="PSH61756.1"/>
    <property type="molecule type" value="Genomic_DNA"/>
</dbReference>
<evidence type="ECO:0000313" key="1">
    <source>
        <dbReference type="EMBL" id="PSH61756.1"/>
    </source>
</evidence>
<dbReference type="AlphaFoldDB" id="A0A2P7B5M1"/>
<name>A0A2P7B5M1_9HYPH</name>
<protein>
    <submittedName>
        <fullName evidence="1">Uncharacterized protein</fullName>
    </submittedName>
</protein>
<sequence length="59" mass="6543">MFLIFAGVLVAGTFALTISSSIWNKKLKGQQALFVPGAQRFLAYFGRMRRFTNGVKIAC</sequence>
<organism evidence="1 2">
    <name type="scientific">Phyllobacterium sophorae</name>
    <dbReference type="NCBI Taxonomy" id="1520277"/>
    <lineage>
        <taxon>Bacteria</taxon>
        <taxon>Pseudomonadati</taxon>
        <taxon>Pseudomonadota</taxon>
        <taxon>Alphaproteobacteria</taxon>
        <taxon>Hyphomicrobiales</taxon>
        <taxon>Phyllobacteriaceae</taxon>
        <taxon>Phyllobacterium</taxon>
    </lineage>
</organism>
<comment type="caution">
    <text evidence="1">The sequence shown here is derived from an EMBL/GenBank/DDBJ whole genome shotgun (WGS) entry which is preliminary data.</text>
</comment>
<accession>A0A2P7B5M1</accession>
<gene>
    <name evidence="1" type="ORF">CU103_20675</name>
</gene>
<proteinExistence type="predicted"/>
<keyword evidence="2" id="KW-1185">Reference proteome</keyword>
<evidence type="ECO:0000313" key="2">
    <source>
        <dbReference type="Proteomes" id="UP000241764"/>
    </source>
</evidence>
<dbReference type="Proteomes" id="UP000241764">
    <property type="component" value="Unassembled WGS sequence"/>
</dbReference>